<feature type="transmembrane region" description="Helical" evidence="2">
    <location>
        <begin position="33"/>
        <end position="52"/>
    </location>
</feature>
<protein>
    <submittedName>
        <fullName evidence="3">Uncharacterized protein</fullName>
    </submittedName>
</protein>
<keyword evidence="2" id="KW-0812">Transmembrane</keyword>
<evidence type="ECO:0000256" key="1">
    <source>
        <dbReference type="SAM" id="MobiDB-lite"/>
    </source>
</evidence>
<feature type="region of interest" description="Disordered" evidence="1">
    <location>
        <begin position="91"/>
        <end position="145"/>
    </location>
</feature>
<accession>A0A448XI59</accession>
<dbReference type="EMBL" id="CAAALY010254418">
    <property type="protein sequence ID" value="VEL37252.1"/>
    <property type="molecule type" value="Genomic_DNA"/>
</dbReference>
<feature type="compositionally biased region" description="Polar residues" evidence="1">
    <location>
        <begin position="135"/>
        <end position="145"/>
    </location>
</feature>
<name>A0A448XI59_9PLAT</name>
<sequence>MPPLAPRLAGLDSASTPCSARHALRRATGSQRALPLPLPLLLLLIFIILLLAHRSCAATSVSVGTCDNMPRRHAGCLDWPDSTSLRLRAPVQSVRAPPPPRIDAPEGSAPPRRPAMPADLVLRPDYPTLPHSRHQPTNLSPASGNKAQLTGCVVLTTNSAESQPSPSSPSPLAGSPARVWRFLEAVRNDAYETGASAVVTETAAGGRRRLAAKRSLLEACRPAVTVRTPPPSRPPPSPTNASSLPPGLGSSSSAASLPSAAPSSPSPPSSPSSASSASSDSCRLLVPTPPGLSGSLVASGQTAGSPTSLLPPVSEKKRLRGEPDNSRLDSALSCPFRLLLPSTPIPTTPAPTSRLESVSGAPDALVLNLWPASHNPLERTLFPAVRCQVSHFTTHTLCQ</sequence>
<reference evidence="3" key="1">
    <citation type="submission" date="2018-11" db="EMBL/GenBank/DDBJ databases">
        <authorList>
            <consortium name="Pathogen Informatics"/>
        </authorList>
    </citation>
    <scope>NUCLEOTIDE SEQUENCE</scope>
</reference>
<evidence type="ECO:0000313" key="3">
    <source>
        <dbReference type="EMBL" id="VEL37252.1"/>
    </source>
</evidence>
<dbReference type="AlphaFoldDB" id="A0A448XI59"/>
<keyword evidence="4" id="KW-1185">Reference proteome</keyword>
<feature type="compositionally biased region" description="Polar residues" evidence="1">
    <location>
        <begin position="296"/>
        <end position="308"/>
    </location>
</feature>
<evidence type="ECO:0000256" key="2">
    <source>
        <dbReference type="SAM" id="Phobius"/>
    </source>
</evidence>
<evidence type="ECO:0000313" key="4">
    <source>
        <dbReference type="Proteomes" id="UP000784294"/>
    </source>
</evidence>
<organism evidence="3 4">
    <name type="scientific">Protopolystoma xenopodis</name>
    <dbReference type="NCBI Taxonomy" id="117903"/>
    <lineage>
        <taxon>Eukaryota</taxon>
        <taxon>Metazoa</taxon>
        <taxon>Spiralia</taxon>
        <taxon>Lophotrochozoa</taxon>
        <taxon>Platyhelminthes</taxon>
        <taxon>Monogenea</taxon>
        <taxon>Polyopisthocotylea</taxon>
        <taxon>Polystomatidea</taxon>
        <taxon>Polystomatidae</taxon>
        <taxon>Protopolystoma</taxon>
    </lineage>
</organism>
<dbReference type="Proteomes" id="UP000784294">
    <property type="component" value="Unassembled WGS sequence"/>
</dbReference>
<feature type="compositionally biased region" description="Low complexity" evidence="1">
    <location>
        <begin position="239"/>
        <end position="263"/>
    </location>
</feature>
<feature type="region of interest" description="Disordered" evidence="1">
    <location>
        <begin position="221"/>
        <end position="327"/>
    </location>
</feature>
<feature type="compositionally biased region" description="Pro residues" evidence="1">
    <location>
        <begin position="228"/>
        <end position="238"/>
    </location>
</feature>
<keyword evidence="2" id="KW-0472">Membrane</keyword>
<comment type="caution">
    <text evidence="3">The sequence shown here is derived from an EMBL/GenBank/DDBJ whole genome shotgun (WGS) entry which is preliminary data.</text>
</comment>
<proteinExistence type="predicted"/>
<gene>
    <name evidence="3" type="ORF">PXEA_LOCUS30692</name>
</gene>
<keyword evidence="2" id="KW-1133">Transmembrane helix</keyword>
<feature type="compositionally biased region" description="Basic and acidic residues" evidence="1">
    <location>
        <begin position="314"/>
        <end position="327"/>
    </location>
</feature>